<dbReference type="Gene3D" id="3.10.390.10">
    <property type="entry name" value="SAND domain-like"/>
    <property type="match status" value="1"/>
</dbReference>
<dbReference type="SUPFAM" id="SSF63763">
    <property type="entry name" value="SAND domain-like"/>
    <property type="match status" value="1"/>
</dbReference>
<keyword evidence="2" id="KW-0963">Cytoplasm</keyword>
<evidence type="ECO:0000256" key="8">
    <source>
        <dbReference type="ARBA" id="ARBA00023163"/>
    </source>
</evidence>
<evidence type="ECO:0000256" key="9">
    <source>
        <dbReference type="ARBA" id="ARBA00023242"/>
    </source>
</evidence>
<feature type="region of interest" description="Disordered" evidence="10">
    <location>
        <begin position="340"/>
        <end position="382"/>
    </location>
</feature>
<evidence type="ECO:0000256" key="5">
    <source>
        <dbReference type="ARBA" id="ARBA00023015"/>
    </source>
</evidence>
<dbReference type="InterPro" id="IPR000770">
    <property type="entry name" value="SAND_dom"/>
</dbReference>
<keyword evidence="4" id="KW-0862">Zinc</keyword>
<evidence type="ECO:0000256" key="3">
    <source>
        <dbReference type="ARBA" id="ARBA00022723"/>
    </source>
</evidence>
<dbReference type="Pfam" id="PF25892">
    <property type="entry name" value="Spe-44"/>
    <property type="match status" value="1"/>
</dbReference>
<feature type="compositionally biased region" description="Polar residues" evidence="10">
    <location>
        <begin position="1"/>
        <end position="12"/>
    </location>
</feature>
<reference evidence="12" key="2">
    <citation type="submission" date="2025-08" db="UniProtKB">
        <authorList>
            <consortium name="Ensembl"/>
        </authorList>
    </citation>
    <scope>IDENTIFICATION</scope>
</reference>
<evidence type="ECO:0000256" key="4">
    <source>
        <dbReference type="ARBA" id="ARBA00022833"/>
    </source>
</evidence>
<dbReference type="GO" id="GO:0046872">
    <property type="term" value="F:metal ion binding"/>
    <property type="evidence" value="ECO:0007669"/>
    <property type="project" value="UniProtKB-KW"/>
</dbReference>
<dbReference type="Ensembl" id="ENSOABT00000079729.1">
    <property type="protein sequence ID" value="ENSOABP00000068908.1"/>
    <property type="gene ID" value="ENSOABG00000034669.1"/>
</dbReference>
<dbReference type="FunFam" id="3.10.390.10:FF:000003">
    <property type="entry name" value="glucocorticoid modulatory element-binding protein 1 isoform X2"/>
    <property type="match status" value="1"/>
</dbReference>
<dbReference type="Proteomes" id="UP000472276">
    <property type="component" value="Unassembled WGS sequence"/>
</dbReference>
<dbReference type="PANTHER" id="PTHR10417:SF3">
    <property type="entry name" value="GLUCOCORTICOID MODULATORY ELEMENT-BINDING PROTEIN 1"/>
    <property type="match status" value="1"/>
</dbReference>
<dbReference type="PANTHER" id="PTHR10417">
    <property type="entry name" value="GLUCOCORTICOID MODULATORY ELEMENT-BINDING PROTEIN"/>
    <property type="match status" value="1"/>
</dbReference>
<dbReference type="AlphaFoldDB" id="A0AAZ1XMT7"/>
<keyword evidence="8" id="KW-0804">Transcription</keyword>
<evidence type="ECO:0000256" key="2">
    <source>
        <dbReference type="ARBA" id="ARBA00022490"/>
    </source>
</evidence>
<feature type="compositionally biased region" description="Basic and acidic residues" evidence="10">
    <location>
        <begin position="479"/>
        <end position="497"/>
    </location>
</feature>
<feature type="compositionally biased region" description="Basic residues" evidence="10">
    <location>
        <begin position="355"/>
        <end position="364"/>
    </location>
</feature>
<dbReference type="GO" id="GO:0000978">
    <property type="term" value="F:RNA polymerase II cis-regulatory region sequence-specific DNA binding"/>
    <property type="evidence" value="ECO:0007669"/>
    <property type="project" value="TreeGrafter"/>
</dbReference>
<comment type="subcellular location">
    <subcellularLocation>
        <location evidence="1">Cytoplasm</location>
    </subcellularLocation>
</comment>
<evidence type="ECO:0000256" key="7">
    <source>
        <dbReference type="ARBA" id="ARBA00023125"/>
    </source>
</evidence>
<dbReference type="GO" id="GO:0005634">
    <property type="term" value="C:nucleus"/>
    <property type="evidence" value="ECO:0007669"/>
    <property type="project" value="TreeGrafter"/>
</dbReference>
<keyword evidence="9" id="KW-0539">Nucleus</keyword>
<keyword evidence="7" id="KW-0238">DNA-binding</keyword>
<protein>
    <recommendedName>
        <fullName evidence="11">SAND domain-containing protein</fullName>
    </recommendedName>
</protein>
<proteinExistence type="predicted"/>
<evidence type="ECO:0000313" key="12">
    <source>
        <dbReference type="Ensembl" id="ENSOABP00000068908.1"/>
    </source>
</evidence>
<feature type="region of interest" description="Disordered" evidence="10">
    <location>
        <begin position="1"/>
        <end position="28"/>
    </location>
</feature>
<gene>
    <name evidence="12" type="primary">AEBP2</name>
</gene>
<feature type="compositionally biased region" description="Polar residues" evidence="10">
    <location>
        <begin position="365"/>
        <end position="382"/>
    </location>
</feature>
<evidence type="ECO:0000259" key="11">
    <source>
        <dbReference type="PROSITE" id="PS50864"/>
    </source>
</evidence>
<dbReference type="Pfam" id="PF01342">
    <property type="entry name" value="SAND"/>
    <property type="match status" value="1"/>
</dbReference>
<reference evidence="12" key="3">
    <citation type="submission" date="2025-09" db="UniProtKB">
        <authorList>
            <consortium name="Ensembl"/>
        </authorList>
    </citation>
    <scope>IDENTIFICATION</scope>
</reference>
<sequence length="513" mass="56551">MAGAQVTVSSGELMTAREEEGEYSGTEQKSQVLLHLQPVLHGMNDDIADTGTTVLAIETHHDDSKADGDEVEYGYPITCGDSRAVLLFKKFVCPGINVRCVKFNDELISPKQFVHLAGKATLKDWKRAIRLGGVMLRKMMDSGQIDFYQHDTLCSNTCHSTKFDVLINRTRLPPGNSVQPSLSCLALDPVGGQVSPVTEDAHKAAEVEESLQDRISAAAEWSNGPRRFLNPVTANGHATKRKMADVPDGVLTLWKGVADCGMMGEVLSSLQNELFSTFKRVELHSENGNLQETDVMLLNSLCEMFGLLDSVKQATDLRRSQTEKKKIHNSVYDFDELSEDKGKQSCDKGTSKKASSLKHPRTQRKSQTSSHPQNSLPSVKSATAIQSHSITGLCAASYPHLTINPQLFAHFSAYTSQRCHAGTGRTDRDVHSATLEGDREISEADDQEKFHGLGREGNKRKDTSGIHKEPGRGSVKFWEGSHVRREEDEATEGLHDIEKVIMGRKASKKHKSK</sequence>
<keyword evidence="3" id="KW-0479">Metal-binding</keyword>
<dbReference type="InterPro" id="IPR059099">
    <property type="entry name" value="GMEB1/2/Spe-44_dom"/>
</dbReference>
<organism evidence="12 13">
    <name type="scientific">Oreochromis aureus</name>
    <name type="common">Israeli tilapia</name>
    <name type="synonym">Chromis aureus</name>
    <dbReference type="NCBI Taxonomy" id="47969"/>
    <lineage>
        <taxon>Eukaryota</taxon>
        <taxon>Metazoa</taxon>
        <taxon>Chordata</taxon>
        <taxon>Craniata</taxon>
        <taxon>Vertebrata</taxon>
        <taxon>Euteleostomi</taxon>
        <taxon>Actinopterygii</taxon>
        <taxon>Neopterygii</taxon>
        <taxon>Teleostei</taxon>
        <taxon>Neoteleostei</taxon>
        <taxon>Acanthomorphata</taxon>
        <taxon>Ovalentaria</taxon>
        <taxon>Cichlomorphae</taxon>
        <taxon>Cichliformes</taxon>
        <taxon>Cichlidae</taxon>
        <taxon>African cichlids</taxon>
        <taxon>Pseudocrenilabrinae</taxon>
        <taxon>Oreochromini</taxon>
        <taxon>Oreochromis</taxon>
    </lineage>
</organism>
<feature type="compositionally biased region" description="Basic and acidic residues" evidence="10">
    <location>
        <begin position="441"/>
        <end position="471"/>
    </location>
</feature>
<dbReference type="InterPro" id="IPR010919">
    <property type="entry name" value="SAND-like_dom_sf"/>
</dbReference>
<keyword evidence="6" id="KW-0175">Coiled coil</keyword>
<reference evidence="13" key="1">
    <citation type="submission" date="2020-03" db="EMBL/GenBank/DDBJ databases">
        <title>Evolution of repeat sequences and sex chromosomes of tilapia species revealed by chromosome-level genomes.</title>
        <authorList>
            <person name="Xu L."/>
            <person name="Tao W."/>
            <person name="Wang D."/>
            <person name="Zhou Q."/>
        </authorList>
    </citation>
    <scope>NUCLEOTIDE SEQUENCE [LARGE SCALE GENOMIC DNA]</scope>
    <source>
        <strain evidence="13">Israel</strain>
    </source>
</reference>
<feature type="domain" description="SAND" evidence="11">
    <location>
        <begin position="75"/>
        <end position="146"/>
    </location>
</feature>
<dbReference type="PROSITE" id="PS50864">
    <property type="entry name" value="SAND"/>
    <property type="match status" value="1"/>
</dbReference>
<keyword evidence="13" id="KW-1185">Reference proteome</keyword>
<name>A0AAZ1XMT7_OREAU</name>
<feature type="region of interest" description="Disordered" evidence="10">
    <location>
        <begin position="441"/>
        <end position="497"/>
    </location>
</feature>
<dbReference type="GO" id="GO:0005737">
    <property type="term" value="C:cytoplasm"/>
    <property type="evidence" value="ECO:0007669"/>
    <property type="project" value="UniProtKB-SubCell"/>
</dbReference>
<feature type="compositionally biased region" description="Basic and acidic residues" evidence="10">
    <location>
        <begin position="340"/>
        <end position="350"/>
    </location>
</feature>
<evidence type="ECO:0000313" key="13">
    <source>
        <dbReference type="Proteomes" id="UP000472276"/>
    </source>
</evidence>
<evidence type="ECO:0000256" key="10">
    <source>
        <dbReference type="SAM" id="MobiDB-lite"/>
    </source>
</evidence>
<dbReference type="GO" id="GO:0006357">
    <property type="term" value="P:regulation of transcription by RNA polymerase II"/>
    <property type="evidence" value="ECO:0007669"/>
    <property type="project" value="TreeGrafter"/>
</dbReference>
<evidence type="ECO:0000256" key="1">
    <source>
        <dbReference type="ARBA" id="ARBA00004496"/>
    </source>
</evidence>
<dbReference type="SMART" id="SM00258">
    <property type="entry name" value="SAND"/>
    <property type="match status" value="1"/>
</dbReference>
<accession>A0AAZ1XMT7</accession>
<keyword evidence="5" id="KW-0805">Transcription regulation</keyword>
<evidence type="ECO:0000256" key="6">
    <source>
        <dbReference type="ARBA" id="ARBA00023054"/>
    </source>
</evidence>